<evidence type="ECO:0000256" key="1">
    <source>
        <dbReference type="SAM" id="MobiDB-lite"/>
    </source>
</evidence>
<dbReference type="Proteomes" id="UP000005446">
    <property type="component" value="Unassembled WGS sequence"/>
</dbReference>
<evidence type="ECO:0000313" key="3">
    <source>
        <dbReference type="Proteomes" id="UP000005446"/>
    </source>
</evidence>
<dbReference type="InParanoid" id="H0ERB6"/>
<dbReference type="OrthoDB" id="26899at2759"/>
<feature type="compositionally biased region" description="Basic and acidic residues" evidence="1">
    <location>
        <begin position="140"/>
        <end position="149"/>
    </location>
</feature>
<reference evidence="2 3" key="1">
    <citation type="journal article" date="2012" name="Eukaryot. Cell">
        <title>Genome sequence of the fungus Glarea lozoyensis: the first genome sequence of a species from the Helotiaceae family.</title>
        <authorList>
            <person name="Youssar L."/>
            <person name="Gruening B.A."/>
            <person name="Erxleben A."/>
            <person name="Guenther S."/>
            <person name="Huettel W."/>
        </authorList>
    </citation>
    <scope>NUCLEOTIDE SEQUENCE [LARGE SCALE GENOMIC DNA]</scope>
    <source>
        <strain evidence="3">ATCC 74030 / MF5533</strain>
    </source>
</reference>
<feature type="region of interest" description="Disordered" evidence="1">
    <location>
        <begin position="34"/>
        <end position="73"/>
    </location>
</feature>
<protein>
    <submittedName>
        <fullName evidence="2">Uncharacterized protein</fullName>
    </submittedName>
</protein>
<organism evidence="2 3">
    <name type="scientific">Glarea lozoyensis (strain ATCC 74030 / MF5533)</name>
    <dbReference type="NCBI Taxonomy" id="1104152"/>
    <lineage>
        <taxon>Eukaryota</taxon>
        <taxon>Fungi</taxon>
        <taxon>Dikarya</taxon>
        <taxon>Ascomycota</taxon>
        <taxon>Pezizomycotina</taxon>
        <taxon>Leotiomycetes</taxon>
        <taxon>Helotiales</taxon>
        <taxon>Helotiaceae</taxon>
        <taxon>Glarea</taxon>
    </lineage>
</organism>
<dbReference type="HOGENOM" id="CLU_1096452_0_0_1"/>
<dbReference type="EMBL" id="AGUE01000134">
    <property type="protein sequence ID" value="EHK98944.1"/>
    <property type="molecule type" value="Genomic_DNA"/>
</dbReference>
<name>H0ERB6_GLAL7</name>
<dbReference type="AlphaFoldDB" id="H0ERB6"/>
<gene>
    <name evidence="2" type="ORF">M7I_5235</name>
</gene>
<sequence>MTQETEQALRELIDYDDELAMFTNRLEVVIQALGNAPAPQHTGRRPRVNADGEGDSDDPEDQEPEEAVPVIAPSDIYKRALTEYEREYRSKSMRARYDINDYKNFKRVVHDAQHPEENAPPMLVPEDFSLDKVIMRQVKRAQEIEARGEDPDEDDDEDAAPRGTQSTRPQELESDDDDEEEDVPARVSRVKQERATSRAPMGGRGRPADDSDIEMDD</sequence>
<feature type="compositionally biased region" description="Acidic residues" evidence="1">
    <location>
        <begin position="172"/>
        <end position="182"/>
    </location>
</feature>
<comment type="caution">
    <text evidence="2">The sequence shown here is derived from an EMBL/GenBank/DDBJ whole genome shotgun (WGS) entry which is preliminary data.</text>
</comment>
<feature type="compositionally biased region" description="Acidic residues" evidence="1">
    <location>
        <begin position="52"/>
        <end position="66"/>
    </location>
</feature>
<proteinExistence type="predicted"/>
<feature type="region of interest" description="Disordered" evidence="1">
    <location>
        <begin position="140"/>
        <end position="217"/>
    </location>
</feature>
<evidence type="ECO:0000313" key="2">
    <source>
        <dbReference type="EMBL" id="EHK98944.1"/>
    </source>
</evidence>
<accession>H0ERB6</accession>
<keyword evidence="3" id="KW-1185">Reference proteome</keyword>